<organism evidence="1 2">
    <name type="scientific">Streblomastix strix</name>
    <dbReference type="NCBI Taxonomy" id="222440"/>
    <lineage>
        <taxon>Eukaryota</taxon>
        <taxon>Metamonada</taxon>
        <taxon>Preaxostyla</taxon>
        <taxon>Oxymonadida</taxon>
        <taxon>Streblomastigidae</taxon>
        <taxon>Streblomastix</taxon>
    </lineage>
</organism>
<dbReference type="Proteomes" id="UP000324800">
    <property type="component" value="Unassembled WGS sequence"/>
</dbReference>
<protein>
    <submittedName>
        <fullName evidence="1">Uncharacterized protein</fullName>
    </submittedName>
</protein>
<comment type="caution">
    <text evidence="1">The sequence shown here is derived from an EMBL/GenBank/DDBJ whole genome shotgun (WGS) entry which is preliminary data.</text>
</comment>
<evidence type="ECO:0000313" key="2">
    <source>
        <dbReference type="Proteomes" id="UP000324800"/>
    </source>
</evidence>
<sequence length="93" mass="10569">VQMAITPKDPIPEIVPISFFVQIAPENLQKEPTPVLIKKEPHSMIQSPKQLFKITSDDLKDCSGIVFLRQQELLQNPQIDNEPIAYSDQNPVF</sequence>
<name>A0A5J4Q725_9EUKA</name>
<proteinExistence type="predicted"/>
<dbReference type="EMBL" id="SNRW01046911">
    <property type="protein sequence ID" value="KAA6316674.1"/>
    <property type="molecule type" value="Genomic_DNA"/>
</dbReference>
<gene>
    <name evidence="1" type="ORF">EZS28_055228</name>
</gene>
<accession>A0A5J4Q725</accession>
<evidence type="ECO:0000313" key="1">
    <source>
        <dbReference type="EMBL" id="KAA6316674.1"/>
    </source>
</evidence>
<feature type="non-terminal residue" evidence="1">
    <location>
        <position position="1"/>
    </location>
</feature>
<dbReference type="AlphaFoldDB" id="A0A5J4Q725"/>
<reference evidence="1 2" key="1">
    <citation type="submission" date="2019-03" db="EMBL/GenBank/DDBJ databases">
        <title>Single cell metagenomics reveals metabolic interactions within the superorganism composed of flagellate Streblomastix strix and complex community of Bacteroidetes bacteria on its surface.</title>
        <authorList>
            <person name="Treitli S.C."/>
            <person name="Kolisko M."/>
            <person name="Husnik F."/>
            <person name="Keeling P."/>
            <person name="Hampl V."/>
        </authorList>
    </citation>
    <scope>NUCLEOTIDE SEQUENCE [LARGE SCALE GENOMIC DNA]</scope>
    <source>
        <strain evidence="1">ST1C</strain>
    </source>
</reference>